<dbReference type="Pfam" id="PF12777">
    <property type="entry name" value="MT"/>
    <property type="match status" value="1"/>
</dbReference>
<dbReference type="Gene3D" id="3.40.50.300">
    <property type="entry name" value="P-loop containing nucleotide triphosphate hydrolases"/>
    <property type="match status" value="5"/>
</dbReference>
<evidence type="ECO:0000256" key="8">
    <source>
        <dbReference type="ARBA" id="ARBA00022741"/>
    </source>
</evidence>
<dbReference type="GO" id="GO:0005858">
    <property type="term" value="C:axonemal dynein complex"/>
    <property type="evidence" value="ECO:0007669"/>
    <property type="project" value="TreeGrafter"/>
</dbReference>
<dbReference type="GO" id="GO:0045505">
    <property type="term" value="F:dynein intermediate chain binding"/>
    <property type="evidence" value="ECO:0007669"/>
    <property type="project" value="InterPro"/>
</dbReference>
<dbReference type="InterPro" id="IPR027417">
    <property type="entry name" value="P-loop_NTPase"/>
</dbReference>
<dbReference type="Gene3D" id="1.20.920.20">
    <property type="match status" value="2"/>
</dbReference>
<dbReference type="PANTHER" id="PTHR46532">
    <property type="entry name" value="MALE FERTILITY FACTOR KL5"/>
    <property type="match status" value="1"/>
</dbReference>
<dbReference type="Pfam" id="PF12781">
    <property type="entry name" value="AAA_9"/>
    <property type="match status" value="1"/>
</dbReference>
<dbReference type="Pfam" id="PF18199">
    <property type="entry name" value="Dynein_C"/>
    <property type="match status" value="1"/>
</dbReference>
<dbReference type="Gene3D" id="1.10.472.130">
    <property type="match status" value="1"/>
</dbReference>
<dbReference type="Gene3D" id="1.10.8.710">
    <property type="match status" value="1"/>
</dbReference>
<dbReference type="InterPro" id="IPR043157">
    <property type="entry name" value="Dynein_AAA1S"/>
</dbReference>
<proteinExistence type="inferred from homology"/>
<keyword evidence="10" id="KW-0243">Dynein</keyword>
<dbReference type="SMART" id="SM00382">
    <property type="entry name" value="AAA"/>
    <property type="match status" value="2"/>
</dbReference>
<dbReference type="CDD" id="cd00009">
    <property type="entry name" value="AAA"/>
    <property type="match status" value="2"/>
</dbReference>
<dbReference type="InterPro" id="IPR043160">
    <property type="entry name" value="Dynein_C_barrel"/>
</dbReference>
<evidence type="ECO:0000256" key="7">
    <source>
        <dbReference type="ARBA" id="ARBA00022737"/>
    </source>
</evidence>
<dbReference type="Pfam" id="PF18198">
    <property type="entry name" value="AAA_lid_11"/>
    <property type="match status" value="1"/>
</dbReference>
<dbReference type="InterPro" id="IPR026983">
    <property type="entry name" value="DHC"/>
</dbReference>
<dbReference type="Gene3D" id="1.10.8.1220">
    <property type="match status" value="1"/>
</dbReference>
<feature type="domain" description="AAA+ ATPase" evidence="16">
    <location>
        <begin position="595"/>
        <end position="751"/>
    </location>
</feature>
<evidence type="ECO:0000256" key="12">
    <source>
        <dbReference type="ARBA" id="ARBA00023175"/>
    </source>
</evidence>
<organism evidence="17 18">
    <name type="scientific">Wallemia hederae</name>
    <dbReference type="NCBI Taxonomy" id="1540922"/>
    <lineage>
        <taxon>Eukaryota</taxon>
        <taxon>Fungi</taxon>
        <taxon>Dikarya</taxon>
        <taxon>Basidiomycota</taxon>
        <taxon>Wallemiomycotina</taxon>
        <taxon>Wallemiomycetes</taxon>
        <taxon>Wallemiales</taxon>
        <taxon>Wallemiaceae</taxon>
        <taxon>Wallemia</taxon>
    </lineage>
</organism>
<dbReference type="InterPro" id="IPR035699">
    <property type="entry name" value="AAA_6"/>
</dbReference>
<sequence>MTTSQPPRQAQSGTAQVELLGKSLNINERMGVFVTSNPGYAGRSNLPDNLKKLFRSQAMTQPDRESIAQVMLFSQGFRSAEKLASKIVPFFVLCAEQLSPQPHYDFGLRALKAVLISAGNLKRDRILSSDDTANQGDNTLIEQEILIQSVTETIVPKLVAEDVPLLVNLLSDVFPGVEYVPVDLTFLKDKIAEVCREKKLVQGDLWLTKVLQLYQIQRIQHGLMMVGPAGTGKSQAWQVLSQALERCDGVESLTYVIDPKAMSKEALYGTLDQTTREWNDGLFTHILRKIIDNVRGESSKRHWIIFDGDVDPEWVENLNSVLDDNKLLTLPNGERLNLPSNVKIMFEVEHLKYATPATVSRCGMIWFSGEAVSQDMYCTNYLETLYSVPLDADEETGIDMAVRRGEVISAKNQQVSPSLELQRKVADILRPSFQPGMIVDNALQHAAACEHIMDFTFMRSLTTLFSLINKSIRNIIEHNAQHSDFPLSIDQVEQYINKRLLVAIVWAFTGDAKLDLRVEMGTYLRGLTTIDLPMIGEGNSLIDFDVNVATSEWFNWTEKVPTIELETHAVTAADVVVPTVDTIRHEEVLYSWLSEHKPLMLCGPPGSGKTMTLFSALRKLPDMEVVGLNFSSATTPELILKTFEQYCELRKTPNGNVLAPSQIGRWLVVFCDEINLPALDKYGTQKVISFLRQLVESNGYWRTSDMSWVQLDRIQFVGACNPPTDPGRVPLSQRFLRHAPLVMVDYPGEISLNQIYGTFNRALLKSVPQLRGYAEALTGAMVDLYLESQRRFTADIQAHYIYSPRELTRWARGIFDAIKPLDTLTVEGLVRVWAHEALRLFQDRLVGSDERKWTDERVDAIALKHFPSIDKDNALARPILFSNWLSKNYVSVDREELREFVKSRLHVFEEEELDVQLVLFDDVLDNVLRIDRVFRQVQGHALLIGVSGSGKTTLSRFVAWMNGLSIFQIKVSNRYTGDDFDEDLKTVLRRAGTKGEKICFIMDESNVLDSGFLERMNTLLANAEVPGLFEGDEHSALMTACKEGAARDGMMLDSHDELYKWFTGQVARNLHVVFTMNPPENGLASRAATSPALFNRCVVTWMGDWAPASLATVASELTDSLDIDSRDYNPPAPFPTAHHTLQAPITYRGAVVNAFVFVHLSLHEISKRLSKRQGRYNYVTPRHYLDFIDQYVKLFNEKRNELEEQQRHLNVGLDKLRDTVVQVDELQKSLAVKDGQLKVKVAEGDDKLAKMLEEQKQAESKKATSIEIQGQLQEQNKNIAERKEVVMTDLADAEPAVKSAQESVSNIKKQHLTEVRSMGNPPEAVKLAMESVCTVLGHKLDGWKTVQGIIRRDDFIHSIVNFDTTKQMSKSLSDRIKSDYMSRPKYNFEDVNRASKACGPLVRWVIAQVHFAEILDRVGPLRNEVKYLEDKSLHTQKQASSIIDMIKELEDSIGKYKEEYAQLISEQQAIKSEIERVQKKVERSKTLLHSLSSEQDRWETSSKTFESQMSTIVGDVLLSAAFLAYAGFFDQQYREAMWNSWLTYMNDAGIKFKQELSFADYLSTADDRLAWQSMSLPADTLCTENAIMMNRFNRFPLIIDPSGQASSFLINKHKGSNRKLTVTSFSDNSFLKQLESAMRFGNPILVQDVEFLDPIINPILNKEIRRTGGRILIRIGNQDIDYSPTFNLFLMTRDPSVEFSPDVCSRVTFVNFTMTRGSLQSQSLDQVLKSERPDVDAKRTSLLKLQGEFRLRLHFLEKALLQALNESTGNILDDDKVIETLETLKKEAADVTVQVEDTDKTMGEVDQVTSEYQPLASACSSVFFVLDQLNLINHFYQFSLRFFLEIFDFVIRQNPHLSGVTDHKDRLSVLTNDLFLVTYQRTSRSLLHVDHVMLAVLLAQVKLKTLAGAYDEDEFDFFVEGGDVIRGETTNDEFKNIMSDEQSAKLDLLVARVPSFAELKTAIKSDEEQWQSFIKANEPEVNTPLNHDEGLPAPIRGVRDLLVIKYLRPDRIIQATSLFVNNVFNVDLAELTPYNFQNLVEKEVGPQTPVALCSVPGYDASYRVDNLVGGLGVKCTSVAIGSPEGFRQAEQVISQSARAGQWVLLKNVHLAPEWLTQVEKKLQSLNPTPNFRLFLTMETNPLVPINILRQSRILMNEPPPGIKANILETLRNIPVQSGPVEKTRLYFLLAWFHACIQERLRYCPLGWSKHYEFNDSDQASAMKMIDTWTNRVAKGRSNVDPHTFPWEAIRTLLKESVYGGRVDRPFDQRLLDTFVDRIFTPDAYDFGFQLAPAVDGQPELIIPEGTKLEQFISWAEKLPEREPITWLKLPITAEKVIAVAHGSTLLAKLRKMKSLSDDDETVTVSTSEESAHQPAWMRNLMANCQEWLGLLPETLTSFDTDASRSQDPIFRFFKRESEIGRKLYNIVKSDLQDLIGVCKGEVKQTNHLRTLLSDLTKGSVPANWKMYKVPSIWTVTQWLPDFSLRLQQMQRLAGEQNSLGQSVIWFGGLFFPGSFLTATRQDSAHRTRVSLEELQLEVHVNDTSESGFAVDGLYLEGAIYENGKVHPSNTDPVKLDTCTLKWTAADAVRHLHNPITIPVYLNSKVREVVLFSVQLDAEDTLSQADATQRSICLAASI</sequence>
<dbReference type="GO" id="GO:0005524">
    <property type="term" value="F:ATP binding"/>
    <property type="evidence" value="ECO:0007669"/>
    <property type="project" value="UniProtKB-KW"/>
</dbReference>
<dbReference type="GO" id="GO:0072384">
    <property type="term" value="P:organelle transport along microtubule"/>
    <property type="evidence" value="ECO:0007669"/>
    <property type="project" value="UniProtKB-ARBA"/>
</dbReference>
<dbReference type="InterPro" id="IPR004273">
    <property type="entry name" value="Dynein_heavy_D6_P-loop"/>
</dbReference>
<dbReference type="Gene3D" id="6.10.140.1060">
    <property type="match status" value="1"/>
</dbReference>
<feature type="coiled-coil region" evidence="15">
    <location>
        <begin position="1188"/>
        <end position="1219"/>
    </location>
</feature>
<dbReference type="Gene3D" id="1.20.920.30">
    <property type="match status" value="1"/>
</dbReference>
<evidence type="ECO:0000259" key="16">
    <source>
        <dbReference type="SMART" id="SM00382"/>
    </source>
</evidence>
<keyword evidence="18" id="KW-1185">Reference proteome</keyword>
<dbReference type="FunFam" id="1.10.8.710:FF:000005">
    <property type="entry name" value="Cytoplasmic dynein heavy chain 1"/>
    <property type="match status" value="1"/>
</dbReference>
<accession>A0A4T0FSG1</accession>
<evidence type="ECO:0000256" key="3">
    <source>
        <dbReference type="ARBA" id="ARBA00011655"/>
    </source>
</evidence>
<dbReference type="FunFam" id="3.10.490.20:FF:000004">
    <property type="entry name" value="Cytoplasmic dynein heavy chain 2"/>
    <property type="match status" value="1"/>
</dbReference>
<evidence type="ECO:0000256" key="9">
    <source>
        <dbReference type="ARBA" id="ARBA00022840"/>
    </source>
</evidence>
<protein>
    <recommendedName>
        <fullName evidence="4">Dynein heavy chain, cytoplasmic</fullName>
    </recommendedName>
    <alternativeName>
        <fullName evidence="14">Dynein heavy chain, cytosolic</fullName>
    </alternativeName>
</protein>
<keyword evidence="5" id="KW-0963">Cytoplasm</keyword>
<dbReference type="FunFam" id="3.40.50.300:FF:000373">
    <property type="entry name" value="Cytoplasmic dynein heavy chain 2"/>
    <property type="match status" value="1"/>
</dbReference>
<dbReference type="Pfam" id="PF12775">
    <property type="entry name" value="AAA_7"/>
    <property type="match status" value="1"/>
</dbReference>
<dbReference type="Pfam" id="PF12774">
    <property type="entry name" value="AAA_6"/>
    <property type="match status" value="1"/>
</dbReference>
<comment type="subunit">
    <text evidence="3">Consists of at least two heavy chains and a number of intermediate and light chains.</text>
</comment>
<dbReference type="Pfam" id="PF12780">
    <property type="entry name" value="AAA_8"/>
    <property type="match status" value="1"/>
</dbReference>
<evidence type="ECO:0000256" key="1">
    <source>
        <dbReference type="ARBA" id="ARBA00004245"/>
    </source>
</evidence>
<dbReference type="GO" id="GO:0008569">
    <property type="term" value="F:minus-end-directed microtubule motor activity"/>
    <property type="evidence" value="ECO:0007669"/>
    <property type="project" value="InterPro"/>
</dbReference>
<dbReference type="GO" id="GO:0051959">
    <property type="term" value="F:dynein light intermediate chain binding"/>
    <property type="evidence" value="ECO:0007669"/>
    <property type="project" value="InterPro"/>
</dbReference>
<dbReference type="EMBL" id="SPNW01000018">
    <property type="protein sequence ID" value="TIA90584.1"/>
    <property type="molecule type" value="Genomic_DNA"/>
</dbReference>
<dbReference type="FunFam" id="1.20.920.30:FF:000001">
    <property type="entry name" value="Cytoplasmic dynein heavy chain 1"/>
    <property type="match status" value="1"/>
</dbReference>
<dbReference type="InterPro" id="IPR054354">
    <property type="entry name" value="DYNC2H1-like_lid"/>
</dbReference>
<dbReference type="Pfam" id="PF17852">
    <property type="entry name" value="Dynein_AAA_lid"/>
    <property type="match status" value="1"/>
</dbReference>
<dbReference type="InterPro" id="IPR024743">
    <property type="entry name" value="Dynein_HC_stalk"/>
</dbReference>
<reference evidence="17 18" key="1">
    <citation type="submission" date="2019-03" db="EMBL/GenBank/DDBJ databases">
        <title>Sequencing 23 genomes of Wallemia ichthyophaga.</title>
        <authorList>
            <person name="Gostincar C."/>
        </authorList>
    </citation>
    <scope>NUCLEOTIDE SEQUENCE [LARGE SCALE GENOMIC DNA]</scope>
    <source>
        <strain evidence="17 18">EXF-5753</strain>
    </source>
</reference>
<keyword evidence="13" id="KW-0206">Cytoskeleton</keyword>
<dbReference type="Pfam" id="PF03028">
    <property type="entry name" value="Dynein_heavy"/>
    <property type="match status" value="1"/>
</dbReference>
<dbReference type="Proteomes" id="UP000310189">
    <property type="component" value="Unassembled WGS sequence"/>
</dbReference>
<dbReference type="FunFam" id="1.10.8.1220:FF:000007">
    <property type="entry name" value="Cytoplasmic dynein heavy chain 2"/>
    <property type="match status" value="1"/>
</dbReference>
<comment type="caution">
    <text evidence="17">The sequence shown here is derived from an EMBL/GenBank/DDBJ whole genome shotgun (WGS) entry which is preliminary data.</text>
</comment>
<evidence type="ECO:0000256" key="4">
    <source>
        <dbReference type="ARBA" id="ARBA00022197"/>
    </source>
</evidence>
<dbReference type="FunFam" id="1.20.1270.280:FF:000004">
    <property type="entry name" value="Cytoplasmic dynein heavy chain 2"/>
    <property type="match status" value="1"/>
</dbReference>
<evidence type="ECO:0000313" key="17">
    <source>
        <dbReference type="EMBL" id="TIA90584.1"/>
    </source>
</evidence>
<dbReference type="GO" id="GO:0005874">
    <property type="term" value="C:microtubule"/>
    <property type="evidence" value="ECO:0007669"/>
    <property type="project" value="UniProtKB-KW"/>
</dbReference>
<dbReference type="InterPro" id="IPR041658">
    <property type="entry name" value="AAA_lid_11"/>
</dbReference>
<comment type="similarity">
    <text evidence="2">Belongs to the dynein heavy chain family.</text>
</comment>
<evidence type="ECO:0000256" key="11">
    <source>
        <dbReference type="ARBA" id="ARBA00023054"/>
    </source>
</evidence>
<feature type="domain" description="AAA+ ATPase" evidence="16">
    <location>
        <begin position="937"/>
        <end position="1103"/>
    </location>
</feature>
<dbReference type="InterPro" id="IPR003593">
    <property type="entry name" value="AAA+_ATPase"/>
</dbReference>
<dbReference type="GO" id="GO:0007097">
    <property type="term" value="P:nuclear migration"/>
    <property type="evidence" value="ECO:0007669"/>
    <property type="project" value="UniProtKB-ARBA"/>
</dbReference>
<evidence type="ECO:0000256" key="5">
    <source>
        <dbReference type="ARBA" id="ARBA00022490"/>
    </source>
</evidence>
<dbReference type="FunFam" id="3.40.50.300:FF:000122">
    <property type="entry name" value="Cytoplasmic dynein 1 heavy chain"/>
    <property type="match status" value="1"/>
</dbReference>
<gene>
    <name evidence="17" type="ORF">E3P99_01545</name>
</gene>
<dbReference type="FunFam" id="3.40.50.300:FF:000517">
    <property type="entry name" value="Cytoplasmic dynein heavy chain 1"/>
    <property type="match status" value="1"/>
</dbReference>
<evidence type="ECO:0000256" key="14">
    <source>
        <dbReference type="ARBA" id="ARBA00033439"/>
    </source>
</evidence>
<evidence type="ECO:0000256" key="2">
    <source>
        <dbReference type="ARBA" id="ARBA00008887"/>
    </source>
</evidence>
<dbReference type="FunFam" id="1.10.472.130:FF:000002">
    <property type="entry name" value="Cytoplasmic dynein heavy chain 1"/>
    <property type="match status" value="1"/>
</dbReference>
<evidence type="ECO:0000256" key="10">
    <source>
        <dbReference type="ARBA" id="ARBA00023017"/>
    </source>
</evidence>
<dbReference type="Gene3D" id="3.10.490.20">
    <property type="match status" value="1"/>
</dbReference>
<dbReference type="Pfam" id="PF22597">
    <property type="entry name" value="DYN_lid"/>
    <property type="match status" value="1"/>
</dbReference>
<dbReference type="InterPro" id="IPR035706">
    <property type="entry name" value="AAA_9"/>
</dbReference>
<dbReference type="Gene3D" id="1.10.8.720">
    <property type="entry name" value="Region D6 of dynein motor"/>
    <property type="match status" value="1"/>
</dbReference>
<dbReference type="OrthoDB" id="447173at2759"/>
<keyword evidence="11 15" id="KW-0175">Coiled coil</keyword>
<evidence type="ECO:0000256" key="6">
    <source>
        <dbReference type="ARBA" id="ARBA00022701"/>
    </source>
</evidence>
<comment type="subcellular location">
    <subcellularLocation>
        <location evidence="1">Cytoplasm</location>
        <location evidence="1">Cytoskeleton</location>
    </subcellularLocation>
</comment>
<name>A0A4T0FSG1_9BASI</name>
<evidence type="ECO:0000313" key="18">
    <source>
        <dbReference type="Proteomes" id="UP000310189"/>
    </source>
</evidence>
<keyword evidence="7" id="KW-0677">Repeat</keyword>
<keyword evidence="12" id="KW-0505">Motor protein</keyword>
<dbReference type="InterPro" id="IPR042219">
    <property type="entry name" value="AAA_lid_11_sf"/>
</dbReference>
<evidence type="ECO:0000256" key="13">
    <source>
        <dbReference type="ARBA" id="ARBA00023212"/>
    </source>
</evidence>
<dbReference type="PANTHER" id="PTHR46532:SF13">
    <property type="entry name" value="CYTOPLASMIC DYNEIN 1 HEAVY CHAIN 1"/>
    <property type="match status" value="1"/>
</dbReference>
<keyword evidence="9" id="KW-0067">ATP-binding</keyword>
<dbReference type="InterPro" id="IPR041466">
    <property type="entry name" value="Dynein_AAA5_ext"/>
</dbReference>
<dbReference type="Gene3D" id="1.20.1270.280">
    <property type="match status" value="1"/>
</dbReference>
<feature type="coiled-coil region" evidence="15">
    <location>
        <begin position="1446"/>
        <end position="1494"/>
    </location>
</feature>
<dbReference type="InterPro" id="IPR024317">
    <property type="entry name" value="Dynein_heavy_chain_D4_dom"/>
</dbReference>
<dbReference type="SUPFAM" id="SSF52540">
    <property type="entry name" value="P-loop containing nucleoside triphosphate hydrolases"/>
    <property type="match status" value="3"/>
</dbReference>
<keyword evidence="6" id="KW-0493">Microtubule</keyword>
<keyword evidence="8" id="KW-0547">Nucleotide-binding</keyword>
<evidence type="ECO:0000256" key="15">
    <source>
        <dbReference type="SAM" id="Coils"/>
    </source>
</evidence>
<dbReference type="FunFam" id="1.10.8.720:FF:000003">
    <property type="entry name" value="Cytoplasmic dynein heavy chain 2"/>
    <property type="match status" value="1"/>
</dbReference>
<dbReference type="FunFam" id="1.20.920.20:FF:000002">
    <property type="entry name" value="Cytoplasmic dynein 1 heavy chain"/>
    <property type="match status" value="1"/>
</dbReference>
<dbReference type="InterPro" id="IPR041228">
    <property type="entry name" value="Dynein_C"/>
</dbReference>